<gene>
    <name evidence="2" type="ORF">F4148_15110</name>
</gene>
<dbReference type="Pfam" id="PF14088">
    <property type="entry name" value="DUF4268"/>
    <property type="match status" value="1"/>
</dbReference>
<feature type="domain" description="DUF4268" evidence="1">
    <location>
        <begin position="232"/>
        <end position="322"/>
    </location>
</feature>
<evidence type="ECO:0000259" key="1">
    <source>
        <dbReference type="Pfam" id="PF14088"/>
    </source>
</evidence>
<comment type="caution">
    <text evidence="2">The sequence shown here is derived from an EMBL/GenBank/DDBJ whole genome shotgun (WGS) entry which is preliminary data.</text>
</comment>
<dbReference type="InterPro" id="IPR025364">
    <property type="entry name" value="DUF4268"/>
</dbReference>
<dbReference type="AlphaFoldDB" id="A0A6B1G272"/>
<dbReference type="GO" id="GO:0003676">
    <property type="term" value="F:nucleic acid binding"/>
    <property type="evidence" value="ECO:0007669"/>
    <property type="project" value="InterPro"/>
</dbReference>
<sequence length="330" mass="38311">MAMQTERRDMVIREEHIEMVSPRLKWNNEALDFTPWLAKNLDLLDEELGLELELVQTEKTVGPFYLDILAKAGENKAVVAIENQLGETDFSHLGQLLTYATECDARIAIWVAPEFTYEHTHALHKLNEWASGEIAFYGVKVEVYRRVNTSCLEPKFRRVVSPGFWNKEITLPSGAMPPLQRKFHDFFQQLQNGLSDAHLFHRPVIRFDYTGRLFRSRKDDRIGYAVSLEGGNDAWVTFHIETGDKIQTKEIFDKLSAYSKDIEESIEVGPDPEWFWNRANGKLFSSISIRRDGSIDDPSEKLEDTMQWMRGNLIQFRDFFDSHLGKFLEE</sequence>
<dbReference type="EMBL" id="VYDA01000537">
    <property type="protein sequence ID" value="MYH63019.1"/>
    <property type="molecule type" value="Genomic_DNA"/>
</dbReference>
<evidence type="ECO:0000313" key="2">
    <source>
        <dbReference type="EMBL" id="MYH63019.1"/>
    </source>
</evidence>
<protein>
    <submittedName>
        <fullName evidence="2">DUF4268 domain-containing protein</fullName>
    </submittedName>
</protein>
<proteinExistence type="predicted"/>
<name>A0A6B1G272_9CHLR</name>
<accession>A0A6B1G272</accession>
<reference evidence="2" key="1">
    <citation type="submission" date="2019-09" db="EMBL/GenBank/DDBJ databases">
        <title>Characterisation of the sponge microbiome using genome-centric metagenomics.</title>
        <authorList>
            <person name="Engelberts J.P."/>
            <person name="Robbins S.J."/>
            <person name="De Goeij J.M."/>
            <person name="Aranda M."/>
            <person name="Bell S.C."/>
            <person name="Webster N.S."/>
        </authorList>
    </citation>
    <scope>NUCLEOTIDE SEQUENCE</scope>
    <source>
        <strain evidence="2">SB0675_bin_29</strain>
    </source>
</reference>
<dbReference type="InterPro" id="IPR011856">
    <property type="entry name" value="tRNA_endonuc-like_dom_sf"/>
</dbReference>
<organism evidence="2">
    <name type="scientific">Caldilineaceae bacterium SB0675_bin_29</name>
    <dbReference type="NCBI Taxonomy" id="2605266"/>
    <lineage>
        <taxon>Bacteria</taxon>
        <taxon>Bacillati</taxon>
        <taxon>Chloroflexota</taxon>
        <taxon>Caldilineae</taxon>
        <taxon>Caldilineales</taxon>
        <taxon>Caldilineaceae</taxon>
    </lineage>
</organism>
<dbReference type="Gene3D" id="3.40.1350.10">
    <property type="match status" value="1"/>
</dbReference>